<evidence type="ECO:0000313" key="2">
    <source>
        <dbReference type="EMBL" id="OAI19859.1"/>
    </source>
</evidence>
<name>A0A177NRK4_9GAMM</name>
<reference evidence="2 3" key="1">
    <citation type="submission" date="2016-03" db="EMBL/GenBank/DDBJ databases">
        <authorList>
            <person name="Ploux O."/>
        </authorList>
    </citation>
    <scope>NUCLEOTIDE SEQUENCE [LARGE SCALE GENOMIC DNA]</scope>
    <source>
        <strain evidence="2 3">R-45378</strain>
    </source>
</reference>
<dbReference type="Pfam" id="PF05069">
    <property type="entry name" value="Phage_tail_S"/>
    <property type="match status" value="1"/>
</dbReference>
<dbReference type="RefSeq" id="WP_064039283.1">
    <property type="nucleotide sequence ID" value="NZ_LUUJ01000044.1"/>
</dbReference>
<dbReference type="EMBL" id="LUUJ01000044">
    <property type="protein sequence ID" value="OAI19859.1"/>
    <property type="molecule type" value="Genomic_DNA"/>
</dbReference>
<dbReference type="AlphaFoldDB" id="A0A177NRK4"/>
<sequence>MFNVTFEGFPEVIGLLGRLPSNIRKRIYRKAAQQVVRSGRKRIDTQTDLDGNRFAPRADGSKEPTLKGKRGGKPGIRKLLKVLEATDSGAEVGWNNPFFSNLAAKHQFGFEEATKARKSKKSKVDYSAPANRQQASALINAGYKVRRQGGKGAWKTPTMRWITENLTYGRAGLILRILKGPKVSDGMTTIPARSFLGITEEDMAELRDLLEAEARAALNDK</sequence>
<proteinExistence type="predicted"/>
<feature type="region of interest" description="Disordered" evidence="1">
    <location>
        <begin position="39"/>
        <end position="73"/>
    </location>
</feature>
<evidence type="ECO:0000313" key="3">
    <source>
        <dbReference type="Proteomes" id="UP000077857"/>
    </source>
</evidence>
<accession>A0A177NRK4</accession>
<protein>
    <recommendedName>
        <fullName evidence="4">Virion morphogenesis protein</fullName>
    </recommendedName>
</protein>
<dbReference type="Proteomes" id="UP000077857">
    <property type="component" value="Unassembled WGS sequence"/>
</dbReference>
<comment type="caution">
    <text evidence="2">The sequence shown here is derived from an EMBL/GenBank/DDBJ whole genome shotgun (WGS) entry which is preliminary data.</text>
</comment>
<evidence type="ECO:0008006" key="4">
    <source>
        <dbReference type="Google" id="ProtNLM"/>
    </source>
</evidence>
<dbReference type="InterPro" id="IPR006522">
    <property type="entry name" value="Phage_virion_morphogenesis"/>
</dbReference>
<gene>
    <name evidence="2" type="ORF">A1507_05765</name>
</gene>
<evidence type="ECO:0000256" key="1">
    <source>
        <dbReference type="SAM" id="MobiDB-lite"/>
    </source>
</evidence>
<organism evidence="2 3">
    <name type="scientific">Methylomonas koyamae</name>
    <dbReference type="NCBI Taxonomy" id="702114"/>
    <lineage>
        <taxon>Bacteria</taxon>
        <taxon>Pseudomonadati</taxon>
        <taxon>Pseudomonadota</taxon>
        <taxon>Gammaproteobacteria</taxon>
        <taxon>Methylococcales</taxon>
        <taxon>Methylococcaceae</taxon>
        <taxon>Methylomonas</taxon>
    </lineage>
</organism>